<gene>
    <name evidence="3" type="ORF">DPC56_03345</name>
</gene>
<feature type="domain" description="UspA" evidence="2">
    <location>
        <begin position="1"/>
        <end position="143"/>
    </location>
</feature>
<evidence type="ECO:0000256" key="1">
    <source>
        <dbReference type="ARBA" id="ARBA00008791"/>
    </source>
</evidence>
<comment type="similarity">
    <text evidence="1">Belongs to the universal stress protein A family.</text>
</comment>
<dbReference type="AlphaFoldDB" id="A0A328P9Q9"/>
<comment type="caution">
    <text evidence="3">The sequence shown here is derived from an EMBL/GenBank/DDBJ whole genome shotgun (WGS) entry which is preliminary data.</text>
</comment>
<dbReference type="Gene3D" id="3.40.50.620">
    <property type="entry name" value="HUPs"/>
    <property type="match status" value="1"/>
</dbReference>
<sequence>MYKKILLATDGSKCSKVAAEHAIKIAEQNNAELIVLTVTETYPVEKLPVEDLTRKVIQLFKEESEKALQDVEEMIKERGSPIKFVLKNVEGKAADSILRVAEDENVDLIVVGVSGKHALERFVLGSVSEKVVRNARVPVLVVRSKKKK</sequence>
<accession>A0A328P9Q9</accession>
<dbReference type="CDD" id="cd00293">
    <property type="entry name" value="USP-like"/>
    <property type="match status" value="1"/>
</dbReference>
<dbReference type="EMBL" id="QLOE01000003">
    <property type="protein sequence ID" value="RAO79358.1"/>
    <property type="molecule type" value="Genomic_DNA"/>
</dbReference>
<dbReference type="Pfam" id="PF00582">
    <property type="entry name" value="Usp"/>
    <property type="match status" value="1"/>
</dbReference>
<dbReference type="RefSeq" id="WP_112093646.1">
    <property type="nucleotide sequence ID" value="NZ_QLOE01000003.1"/>
</dbReference>
<dbReference type="PIRSF" id="PIRSF006276">
    <property type="entry name" value="UspA"/>
    <property type="match status" value="1"/>
</dbReference>
<organism evidence="3 4">
    <name type="scientific">Methanothermobacter tenebrarum</name>
    <dbReference type="NCBI Taxonomy" id="680118"/>
    <lineage>
        <taxon>Archaea</taxon>
        <taxon>Methanobacteriati</taxon>
        <taxon>Methanobacteriota</taxon>
        <taxon>Methanomada group</taxon>
        <taxon>Methanobacteria</taxon>
        <taxon>Methanobacteriales</taxon>
        <taxon>Methanobacteriaceae</taxon>
        <taxon>Methanothermobacter</taxon>
    </lineage>
</organism>
<dbReference type="OrthoDB" id="105697at2157"/>
<evidence type="ECO:0000259" key="2">
    <source>
        <dbReference type="Pfam" id="PF00582"/>
    </source>
</evidence>
<evidence type="ECO:0000313" key="4">
    <source>
        <dbReference type="Proteomes" id="UP000249782"/>
    </source>
</evidence>
<keyword evidence="4" id="KW-1185">Reference proteome</keyword>
<proteinExistence type="inferred from homology"/>
<dbReference type="InterPro" id="IPR006016">
    <property type="entry name" value="UspA"/>
</dbReference>
<dbReference type="InterPro" id="IPR014729">
    <property type="entry name" value="Rossmann-like_a/b/a_fold"/>
</dbReference>
<dbReference type="PANTHER" id="PTHR46268:SF6">
    <property type="entry name" value="UNIVERSAL STRESS PROTEIN UP12"/>
    <property type="match status" value="1"/>
</dbReference>
<dbReference type="InterPro" id="IPR006015">
    <property type="entry name" value="Universal_stress_UspA"/>
</dbReference>
<reference evidence="3 4" key="1">
    <citation type="submission" date="2018-06" db="EMBL/GenBank/DDBJ databases">
        <title>Draft genome sequence of hyperthermophilic methanogen Methanothermobacter tenebrarum sp. MCM-B 1447.</title>
        <authorList>
            <person name="Pore S.D."/>
            <person name="Dagar S."/>
            <person name="Dhakephalkar P.K."/>
        </authorList>
    </citation>
    <scope>NUCLEOTIDE SEQUENCE [LARGE SCALE GENOMIC DNA]</scope>
    <source>
        <strain evidence="3 4">MCM B 1447</strain>
    </source>
</reference>
<dbReference type="PRINTS" id="PR01438">
    <property type="entry name" value="UNVRSLSTRESS"/>
</dbReference>
<name>A0A328P9Q9_9EURY</name>
<evidence type="ECO:0000313" key="3">
    <source>
        <dbReference type="EMBL" id="RAO79358.1"/>
    </source>
</evidence>
<dbReference type="SUPFAM" id="SSF52402">
    <property type="entry name" value="Adenine nucleotide alpha hydrolases-like"/>
    <property type="match status" value="1"/>
</dbReference>
<dbReference type="Proteomes" id="UP000249782">
    <property type="component" value="Unassembled WGS sequence"/>
</dbReference>
<protein>
    <submittedName>
        <fullName evidence="3">Universal stress protein</fullName>
    </submittedName>
</protein>
<dbReference type="PANTHER" id="PTHR46268">
    <property type="entry name" value="STRESS RESPONSE PROTEIN NHAX"/>
    <property type="match status" value="1"/>
</dbReference>